<reference evidence="4 5" key="1">
    <citation type="submission" date="2016-11" db="EMBL/GenBank/DDBJ databases">
        <authorList>
            <person name="Jaros S."/>
            <person name="Januszkiewicz K."/>
            <person name="Wedrychowicz H."/>
        </authorList>
    </citation>
    <scope>NUCLEOTIDE SEQUENCE [LARGE SCALE GENOMIC DNA]</scope>
    <source>
        <strain evidence="4 5">DSM 15930</strain>
    </source>
</reference>
<evidence type="ECO:0000259" key="2">
    <source>
        <dbReference type="Pfam" id="PF09822"/>
    </source>
</evidence>
<gene>
    <name evidence="4" type="ORF">SAMN02746066_01298</name>
</gene>
<keyword evidence="5" id="KW-1185">Reference proteome</keyword>
<protein>
    <submittedName>
        <fullName evidence="4">ABC-type uncharacterized transport system</fullName>
    </submittedName>
</protein>
<dbReference type="InterPro" id="IPR055396">
    <property type="entry name" value="DUF7088"/>
</dbReference>
<dbReference type="RefSeq" id="WP_084139129.1">
    <property type="nucleotide sequence ID" value="NZ_FRCP01000007.1"/>
</dbReference>
<evidence type="ECO:0000256" key="1">
    <source>
        <dbReference type="SAM" id="Phobius"/>
    </source>
</evidence>
<organism evidence="4 5">
    <name type="scientific">Anaerosporobacter mobilis DSM 15930</name>
    <dbReference type="NCBI Taxonomy" id="1120996"/>
    <lineage>
        <taxon>Bacteria</taxon>
        <taxon>Bacillati</taxon>
        <taxon>Bacillota</taxon>
        <taxon>Clostridia</taxon>
        <taxon>Lachnospirales</taxon>
        <taxon>Lachnospiraceae</taxon>
        <taxon>Anaerosporobacter</taxon>
    </lineage>
</organism>
<dbReference type="EMBL" id="FRCP01000007">
    <property type="protein sequence ID" value="SHM23688.1"/>
    <property type="molecule type" value="Genomic_DNA"/>
</dbReference>
<keyword evidence="1" id="KW-0472">Membrane</keyword>
<evidence type="ECO:0000313" key="4">
    <source>
        <dbReference type="EMBL" id="SHM23688.1"/>
    </source>
</evidence>
<feature type="transmembrane region" description="Helical" evidence="1">
    <location>
        <begin position="460"/>
        <end position="481"/>
    </location>
</feature>
<dbReference type="Pfam" id="PF09822">
    <property type="entry name" value="ABC_transp_aux"/>
    <property type="match status" value="1"/>
</dbReference>
<dbReference type="Pfam" id="PF23357">
    <property type="entry name" value="DUF7088"/>
    <property type="match status" value="1"/>
</dbReference>
<dbReference type="STRING" id="1120996.SAMN02746066_01298"/>
<feature type="transmembrane region" description="Helical" evidence="1">
    <location>
        <begin position="24"/>
        <end position="44"/>
    </location>
</feature>
<dbReference type="Proteomes" id="UP000184038">
    <property type="component" value="Unassembled WGS sequence"/>
</dbReference>
<evidence type="ECO:0000259" key="3">
    <source>
        <dbReference type="Pfam" id="PF23357"/>
    </source>
</evidence>
<keyword evidence="1" id="KW-1133">Transmembrane helix</keyword>
<sequence length="486" mass="54437">MKEKKSLMERFKQSFTNRKFKQGAYSSLITTIVVVVILIANMIVSELDLKVDVSNEKLYTLTDATKDFVKDIDHDIKIYYIVESGNEVSMVQRIVDKYNNLLDHVTVVTKDPVLYPKFASQYVETNTNVVDNSIIVVDETNGRSKYIPYSDLLIQSVDYSTYQSTTTGIDVEGQITSAIQYVVSEELPTMYEVQGHGETEVSTTLASYLAKQNVNKQTLDTLSADKIPEDCSFLLLNGPVYDYTDDETTLIMDYLMNGGSAIILANYAVSTDKMPNFNSILNYYGVSLVDSYVIEGDSNHHMSKMPTYLVPDITSHDITSDIKSSNKPVVVPATKGIQVMDDVRSTLTIEELLKTSDKAYAKTNMESQVYDKEDTDVAGPFSLGVAITEKIDDVETKIVVYGSNYLLDDSMITYEQLGNTDLFLSTINWMADVSVETLAIPTKTFDNNYVTLTSAQANNWSVFTILIIPGVFILTGVFVCLRRRKR</sequence>
<keyword evidence="1" id="KW-0812">Transmembrane</keyword>
<name>A0A1M7H5M4_9FIRM</name>
<evidence type="ECO:0000313" key="5">
    <source>
        <dbReference type="Proteomes" id="UP000184038"/>
    </source>
</evidence>
<dbReference type="InterPro" id="IPR019196">
    <property type="entry name" value="ABC_transp_unknown"/>
</dbReference>
<feature type="domain" description="DUF7088" evidence="3">
    <location>
        <begin position="56"/>
        <end position="154"/>
    </location>
</feature>
<dbReference type="AlphaFoldDB" id="A0A1M7H5M4"/>
<feature type="domain" description="ABC-type uncharacterised transport system" evidence="2">
    <location>
        <begin position="195"/>
        <end position="424"/>
    </location>
</feature>
<accession>A0A1M7H5M4</accession>
<proteinExistence type="predicted"/>
<dbReference type="OrthoDB" id="9766228at2"/>